<reference evidence="3 4" key="1">
    <citation type="submission" date="2025-04" db="UniProtKB">
        <authorList>
            <consortium name="RefSeq"/>
        </authorList>
    </citation>
    <scope>IDENTIFICATION</scope>
</reference>
<keyword evidence="1" id="KW-0812">Transmembrane</keyword>
<protein>
    <submittedName>
        <fullName evidence="3 4">Cleavage stimulation factor subunit 50-like isoform X1</fullName>
    </submittedName>
</protein>
<evidence type="ECO:0000313" key="4">
    <source>
        <dbReference type="RefSeq" id="XP_039116960.1"/>
    </source>
</evidence>
<dbReference type="RefSeq" id="XP_039116960.1">
    <property type="nucleotide sequence ID" value="XM_039261026.1"/>
</dbReference>
<dbReference type="RefSeq" id="XP_039116959.1">
    <property type="nucleotide sequence ID" value="XM_039261025.1"/>
</dbReference>
<keyword evidence="2" id="KW-1185">Reference proteome</keyword>
<dbReference type="GeneID" id="120252842"/>
<dbReference type="AlphaFoldDB" id="A0AB40APM8"/>
<proteinExistence type="predicted"/>
<dbReference type="Proteomes" id="UP001515500">
    <property type="component" value="Chromosome 24"/>
</dbReference>
<name>A0AB40APM8_DIOCR</name>
<sequence>MSLVPPFGVQAAWQDDRDKLLSLALEVYWQCLAMGGKYGLRVEGKLIRQVNVLIVAHHDHNLYQAASVVALATMTLMLLQTGYFNMLQRVFQSREMKSQREHQFLNSLILLEQFLQASQMPVFTNVIDFSETQDMQGSSKSFLKHESRHVSGFDCLKFLQLREFNKQ</sequence>
<gene>
    <name evidence="3 4" type="primary">LOC120252842</name>
</gene>
<evidence type="ECO:0000313" key="3">
    <source>
        <dbReference type="RefSeq" id="XP_039116959.1"/>
    </source>
</evidence>
<keyword evidence="1" id="KW-0472">Membrane</keyword>
<organism evidence="2 4">
    <name type="scientific">Dioscorea cayennensis subsp. rotundata</name>
    <name type="common">White Guinea yam</name>
    <name type="synonym">Dioscorea rotundata</name>
    <dbReference type="NCBI Taxonomy" id="55577"/>
    <lineage>
        <taxon>Eukaryota</taxon>
        <taxon>Viridiplantae</taxon>
        <taxon>Streptophyta</taxon>
        <taxon>Embryophyta</taxon>
        <taxon>Tracheophyta</taxon>
        <taxon>Spermatophyta</taxon>
        <taxon>Magnoliopsida</taxon>
        <taxon>Liliopsida</taxon>
        <taxon>Dioscoreales</taxon>
        <taxon>Dioscoreaceae</taxon>
        <taxon>Dioscorea</taxon>
    </lineage>
</organism>
<feature type="transmembrane region" description="Helical" evidence="1">
    <location>
        <begin position="62"/>
        <end position="87"/>
    </location>
</feature>
<evidence type="ECO:0000256" key="1">
    <source>
        <dbReference type="SAM" id="Phobius"/>
    </source>
</evidence>
<evidence type="ECO:0000313" key="2">
    <source>
        <dbReference type="Proteomes" id="UP001515500"/>
    </source>
</evidence>
<keyword evidence="1" id="KW-1133">Transmembrane helix</keyword>
<accession>A0AB40APM8</accession>